<dbReference type="AlphaFoldDB" id="A0AA38TTD0"/>
<keyword evidence="1" id="KW-0479">Metal-binding</keyword>
<organism evidence="3 4">
    <name type="scientific">Centaurea solstitialis</name>
    <name type="common">yellow star-thistle</name>
    <dbReference type="NCBI Taxonomy" id="347529"/>
    <lineage>
        <taxon>Eukaryota</taxon>
        <taxon>Viridiplantae</taxon>
        <taxon>Streptophyta</taxon>
        <taxon>Embryophyta</taxon>
        <taxon>Tracheophyta</taxon>
        <taxon>Spermatophyta</taxon>
        <taxon>Magnoliopsida</taxon>
        <taxon>eudicotyledons</taxon>
        <taxon>Gunneridae</taxon>
        <taxon>Pentapetalae</taxon>
        <taxon>asterids</taxon>
        <taxon>campanulids</taxon>
        <taxon>Asterales</taxon>
        <taxon>Asteraceae</taxon>
        <taxon>Carduoideae</taxon>
        <taxon>Cardueae</taxon>
        <taxon>Centaureinae</taxon>
        <taxon>Centaurea</taxon>
    </lineage>
</organism>
<reference evidence="3" key="1">
    <citation type="submission" date="2023-03" db="EMBL/GenBank/DDBJ databases">
        <title>Chromosome-scale reference genome and RAD-based genetic map of yellow starthistle (Centaurea solstitialis) reveal putative structural variation and QTLs associated with invader traits.</title>
        <authorList>
            <person name="Reatini B."/>
            <person name="Cang F.A."/>
            <person name="Jiang Q."/>
            <person name="Mckibben M.T.W."/>
            <person name="Barker M.S."/>
            <person name="Rieseberg L.H."/>
            <person name="Dlugosch K.M."/>
        </authorList>
    </citation>
    <scope>NUCLEOTIDE SEQUENCE</scope>
    <source>
        <strain evidence="3">CAN-66</strain>
        <tissue evidence="3">Leaf</tissue>
    </source>
</reference>
<dbReference type="PROSITE" id="PS50966">
    <property type="entry name" value="ZF_SWIM"/>
    <property type="match status" value="1"/>
</dbReference>
<accession>A0AA38TTD0</accession>
<dbReference type="PANTHER" id="PTHR31973:SF190">
    <property type="entry name" value="MULE TRANSPOSASE DOMAIN-CONTAINING PROTEIN"/>
    <property type="match status" value="1"/>
</dbReference>
<evidence type="ECO:0000313" key="3">
    <source>
        <dbReference type="EMBL" id="KAJ9565779.1"/>
    </source>
</evidence>
<dbReference type="Proteomes" id="UP001172457">
    <property type="component" value="Chromosome 1"/>
</dbReference>
<evidence type="ECO:0000259" key="2">
    <source>
        <dbReference type="PROSITE" id="PS50966"/>
    </source>
</evidence>
<evidence type="ECO:0000256" key="1">
    <source>
        <dbReference type="PROSITE-ProRule" id="PRU00325"/>
    </source>
</evidence>
<comment type="caution">
    <text evidence="3">The sequence shown here is derived from an EMBL/GenBank/DDBJ whole genome shotgun (WGS) entry which is preliminary data.</text>
</comment>
<sequence>MVSKMQRGIFWGVDGAFMKGPFLGQLLTTIGLDSNKATYPIAYAIVEAETISSWTCFLELLGDDMDLTIRSSFPFISDRRKGIIPTIAKVFPSSEHKFYLSWKGKELKDQLWICIVATVLEFESINFIHICVRKLICLDHIYVPYANSFLHDHTRKSRTDRHSLLNNICETFNKQLVEARDNPIITCLDYIREYLLRKIGNVNLVIQKAIRPLTPTKVLKYQKEVIKYTAIWNGGHEVNGPWSDNFIVDIRGKVSSCRRWELNGTPCKHIVATISKIWTGFTEAEVKATFIERMSDGDHFSTSFKGKPQINGKLRNTSLPSIWTVYTCCEGEGSNKNHVNLRKSEEQSQSLISRLRWT</sequence>
<keyword evidence="4" id="KW-1185">Reference proteome</keyword>
<dbReference type="EMBL" id="JARYMX010000001">
    <property type="protein sequence ID" value="KAJ9565779.1"/>
    <property type="molecule type" value="Genomic_DNA"/>
</dbReference>
<evidence type="ECO:0000313" key="4">
    <source>
        <dbReference type="Proteomes" id="UP001172457"/>
    </source>
</evidence>
<gene>
    <name evidence="3" type="ORF">OSB04_001745</name>
</gene>
<name>A0AA38TTD0_9ASTR</name>
<keyword evidence="1" id="KW-0863">Zinc-finger</keyword>
<feature type="domain" description="SWIM-type" evidence="2">
    <location>
        <begin position="246"/>
        <end position="278"/>
    </location>
</feature>
<keyword evidence="1" id="KW-0862">Zinc</keyword>
<protein>
    <recommendedName>
        <fullName evidence="2">SWIM-type domain-containing protein</fullName>
    </recommendedName>
</protein>
<dbReference type="GO" id="GO:0008270">
    <property type="term" value="F:zinc ion binding"/>
    <property type="evidence" value="ECO:0007669"/>
    <property type="project" value="UniProtKB-KW"/>
</dbReference>
<dbReference type="Pfam" id="PF10551">
    <property type="entry name" value="MULE"/>
    <property type="match status" value="1"/>
</dbReference>
<dbReference type="PANTHER" id="PTHR31973">
    <property type="entry name" value="POLYPROTEIN, PUTATIVE-RELATED"/>
    <property type="match status" value="1"/>
</dbReference>
<dbReference type="InterPro" id="IPR018289">
    <property type="entry name" value="MULE_transposase_dom"/>
</dbReference>
<dbReference type="Pfam" id="PF04434">
    <property type="entry name" value="SWIM"/>
    <property type="match status" value="1"/>
</dbReference>
<dbReference type="InterPro" id="IPR007527">
    <property type="entry name" value="Znf_SWIM"/>
</dbReference>
<proteinExistence type="predicted"/>